<feature type="compositionally biased region" description="Low complexity" evidence="1">
    <location>
        <begin position="344"/>
        <end position="356"/>
    </location>
</feature>
<feature type="compositionally biased region" description="Low complexity" evidence="1">
    <location>
        <begin position="205"/>
        <end position="220"/>
    </location>
</feature>
<comment type="caution">
    <text evidence="2">The sequence shown here is derived from an EMBL/GenBank/DDBJ whole genome shotgun (WGS) entry which is preliminary data.</text>
</comment>
<name>A0ABR4PLY5_9HELO</name>
<feature type="compositionally biased region" description="Basic and acidic residues" evidence="1">
    <location>
        <begin position="319"/>
        <end position="331"/>
    </location>
</feature>
<feature type="compositionally biased region" description="Basic and acidic residues" evidence="1">
    <location>
        <begin position="64"/>
        <end position="75"/>
    </location>
</feature>
<dbReference type="PANTHER" id="PTHR39606">
    <property type="entry name" value="SURFACE PROTEIN, PUTATIVE-RELATED"/>
    <property type="match status" value="1"/>
</dbReference>
<reference evidence="2 3" key="1">
    <citation type="submission" date="2024-06" db="EMBL/GenBank/DDBJ databases">
        <title>Complete genome of Phlyctema vagabunda strain 19-DSS-EL-015.</title>
        <authorList>
            <person name="Fiorenzani C."/>
        </authorList>
    </citation>
    <scope>NUCLEOTIDE SEQUENCE [LARGE SCALE GENOMIC DNA]</scope>
    <source>
        <strain evidence="2 3">19-DSS-EL-015</strain>
    </source>
</reference>
<feature type="compositionally biased region" description="Basic and acidic residues" evidence="1">
    <location>
        <begin position="177"/>
        <end position="188"/>
    </location>
</feature>
<evidence type="ECO:0000256" key="1">
    <source>
        <dbReference type="SAM" id="MobiDB-lite"/>
    </source>
</evidence>
<feature type="compositionally biased region" description="Basic and acidic residues" evidence="1">
    <location>
        <begin position="126"/>
        <end position="137"/>
    </location>
</feature>
<sequence length="392" mass="39216">MTNTHNTGNESTLDKIKDKLHIGGHKDTTTTTSTTHTTGTTHNTTGHGTSTNAGPHDSNVANKADPRIDSDRDNRANPASHVPGTTGHSTTGHTTAGHNTTGHTTGTGYGTSTNAGPHDSNLANKADPRIDSDRDNRANPSSHVGGTTGHNTTGHTGTGYGTSTNAGPHDSNLANKADPRFDSDRDNRANPASHVGGTGAGYGTTGTHTGTGHTGTHTGATGTGYGSTGAGYGTSTNAGPHDSNLLNKADPRVDSDRDNRANPTSSAGAGYGTTGTHSGTSGTHAGNHGLTGQTGTHNTGGLSNSTNAGPHNSNAANKADPRVDSDLDGKGNRHGASSGGVFGASGSHATHGSGTAQNTDGPHNSDLLNKVDPRVDSDRDGSKTVGGNKTHA</sequence>
<evidence type="ECO:0000313" key="2">
    <source>
        <dbReference type="EMBL" id="KAL3424102.1"/>
    </source>
</evidence>
<dbReference type="Proteomes" id="UP001629113">
    <property type="component" value="Unassembled WGS sequence"/>
</dbReference>
<protein>
    <submittedName>
        <fullName evidence="2">Cell surface protein</fullName>
    </submittedName>
</protein>
<feature type="compositionally biased region" description="Low complexity" evidence="1">
    <location>
        <begin position="141"/>
        <end position="155"/>
    </location>
</feature>
<dbReference type="EMBL" id="JBFCZG010000003">
    <property type="protein sequence ID" value="KAL3424102.1"/>
    <property type="molecule type" value="Genomic_DNA"/>
</dbReference>
<feature type="compositionally biased region" description="Low complexity" evidence="1">
    <location>
        <begin position="264"/>
        <end position="288"/>
    </location>
</feature>
<proteinExistence type="predicted"/>
<feature type="region of interest" description="Disordered" evidence="1">
    <location>
        <begin position="1"/>
        <end position="392"/>
    </location>
</feature>
<feature type="compositionally biased region" description="Basic and acidic residues" evidence="1">
    <location>
        <begin position="12"/>
        <end position="28"/>
    </location>
</feature>
<feature type="compositionally biased region" description="Basic and acidic residues" evidence="1">
    <location>
        <begin position="369"/>
        <end position="382"/>
    </location>
</feature>
<evidence type="ECO:0000313" key="3">
    <source>
        <dbReference type="Proteomes" id="UP001629113"/>
    </source>
</evidence>
<feature type="compositionally biased region" description="Low complexity" evidence="1">
    <location>
        <begin position="84"/>
        <end position="116"/>
    </location>
</feature>
<gene>
    <name evidence="2" type="ORF">PVAG01_03383</name>
</gene>
<feature type="compositionally biased region" description="Low complexity" evidence="1">
    <location>
        <begin position="29"/>
        <end position="52"/>
    </location>
</feature>
<accession>A0ABR4PLY5</accession>
<feature type="compositionally biased region" description="Polar residues" evidence="1">
    <location>
        <begin position="290"/>
        <end position="316"/>
    </location>
</feature>
<feature type="compositionally biased region" description="Basic and acidic residues" evidence="1">
    <location>
        <begin position="249"/>
        <end position="260"/>
    </location>
</feature>
<keyword evidence="3" id="KW-1185">Reference proteome</keyword>
<organism evidence="2 3">
    <name type="scientific">Phlyctema vagabunda</name>
    <dbReference type="NCBI Taxonomy" id="108571"/>
    <lineage>
        <taxon>Eukaryota</taxon>
        <taxon>Fungi</taxon>
        <taxon>Dikarya</taxon>
        <taxon>Ascomycota</taxon>
        <taxon>Pezizomycotina</taxon>
        <taxon>Leotiomycetes</taxon>
        <taxon>Helotiales</taxon>
        <taxon>Dermateaceae</taxon>
        <taxon>Phlyctema</taxon>
    </lineage>
</organism>
<feature type="compositionally biased region" description="Gly residues" evidence="1">
    <location>
        <begin position="221"/>
        <end position="232"/>
    </location>
</feature>
<dbReference type="PANTHER" id="PTHR39606:SF1">
    <property type="entry name" value="CELL SURFACE PROTEIN"/>
    <property type="match status" value="1"/>
</dbReference>
<feature type="compositionally biased region" description="Polar residues" evidence="1">
    <location>
        <begin position="1"/>
        <end position="11"/>
    </location>
</feature>